<dbReference type="Pfam" id="PF00871">
    <property type="entry name" value="Acetate_kinase"/>
    <property type="match status" value="1"/>
</dbReference>
<feature type="binding site" evidence="5">
    <location>
        <position position="114"/>
    </location>
    <ligand>
        <name>substrate</name>
    </ligand>
</feature>
<dbReference type="PIRSF" id="PIRSF000722">
    <property type="entry name" value="Acetate_prop_kin"/>
    <property type="match status" value="1"/>
</dbReference>
<keyword evidence="5" id="KW-0479">Metal-binding</keyword>
<dbReference type="PROSITE" id="PS01076">
    <property type="entry name" value="ACETATE_KINASE_2"/>
    <property type="match status" value="1"/>
</dbReference>
<dbReference type="Gene3D" id="3.30.420.40">
    <property type="match status" value="2"/>
</dbReference>
<keyword evidence="3 5" id="KW-0418">Kinase</keyword>
<dbReference type="SUPFAM" id="SSF53067">
    <property type="entry name" value="Actin-like ATPase domain"/>
    <property type="match status" value="2"/>
</dbReference>
<evidence type="ECO:0000313" key="7">
    <source>
        <dbReference type="EMBL" id="KZS89447.1"/>
    </source>
</evidence>
<evidence type="ECO:0000256" key="1">
    <source>
        <dbReference type="ARBA" id="ARBA00022679"/>
    </source>
</evidence>
<comment type="catalytic activity">
    <reaction evidence="5">
        <text>acetate + ATP = acetyl phosphate + ADP</text>
        <dbReference type="Rhea" id="RHEA:11352"/>
        <dbReference type="ChEBI" id="CHEBI:22191"/>
        <dbReference type="ChEBI" id="CHEBI:30089"/>
        <dbReference type="ChEBI" id="CHEBI:30616"/>
        <dbReference type="ChEBI" id="CHEBI:456216"/>
        <dbReference type="EC" id="2.7.2.1"/>
    </reaction>
</comment>
<dbReference type="EMBL" id="KV419427">
    <property type="protein sequence ID" value="KZS89447.1"/>
    <property type="molecule type" value="Genomic_DNA"/>
</dbReference>
<dbReference type="Proteomes" id="UP000076722">
    <property type="component" value="Unassembled WGS sequence"/>
</dbReference>
<dbReference type="GO" id="GO:0005524">
    <property type="term" value="F:ATP binding"/>
    <property type="evidence" value="ECO:0007669"/>
    <property type="project" value="UniProtKB-KW"/>
</dbReference>
<keyword evidence="8" id="KW-1185">Reference proteome</keyword>
<evidence type="ECO:0000313" key="8">
    <source>
        <dbReference type="Proteomes" id="UP000076722"/>
    </source>
</evidence>
<sequence>MSQLILSANSGSSSLKITVFEIDSDTSNNDGVKAIAVSSISNLSSSKPTFSLKFLSPPSSDASQDNGKDEKATPKDEKEEVPEINDHKSAFEHFLDRLKKNGLDVGRISHVCHRIVHGGRYQKPTEISEDAMHRIEALSSLAPLHNGPALSLIEACFALLPESQSIAYFDSVFHISIPQHISSYAIDQKIAYEKGLKKYGFHGLSYSFINRKVAEFIGKDASSCNFILAHLGSGASICAIKDGKSYDTTMGLTPLDGLPGATRSGGVDPSLIFHYTSSAGRLDQTATKDLHVTEAQQAEHILNSNSGWKSITGTTNFGTIASERHSSPPHALAWNIFVDRVIGYIGNYYVKLGGRVDALVFAGGIGEKSADLRAEVVKKVECIGFEVDERNESAGKEVVEWIGKNVIVCQTDEQLEMARQCAVSLRHW</sequence>
<keyword evidence="1 5" id="KW-0808">Transferase</keyword>
<dbReference type="GO" id="GO:0008776">
    <property type="term" value="F:acetate kinase activity"/>
    <property type="evidence" value="ECO:0007669"/>
    <property type="project" value="UniProtKB-UniRule"/>
</dbReference>
<comment type="cofactor">
    <cofactor evidence="5">
        <name>Mg(2+)</name>
        <dbReference type="ChEBI" id="CHEBI:18420"/>
    </cofactor>
</comment>
<feature type="site" description="Transition state stabilizer" evidence="5">
    <location>
        <position position="202"/>
    </location>
</feature>
<dbReference type="GO" id="GO:0000287">
    <property type="term" value="F:magnesium ion binding"/>
    <property type="evidence" value="ECO:0007669"/>
    <property type="project" value="UniProtKB-UniRule"/>
</dbReference>
<accession>A0A164Q998</accession>
<reference evidence="7 8" key="1">
    <citation type="journal article" date="2016" name="Mol. Biol. Evol.">
        <title>Comparative Genomics of Early-Diverging Mushroom-Forming Fungi Provides Insights into the Origins of Lignocellulose Decay Capabilities.</title>
        <authorList>
            <person name="Nagy L.G."/>
            <person name="Riley R."/>
            <person name="Tritt A."/>
            <person name="Adam C."/>
            <person name="Daum C."/>
            <person name="Floudas D."/>
            <person name="Sun H."/>
            <person name="Yadav J.S."/>
            <person name="Pangilinan J."/>
            <person name="Larsson K.H."/>
            <person name="Matsuura K."/>
            <person name="Barry K."/>
            <person name="Labutti K."/>
            <person name="Kuo R."/>
            <person name="Ohm R.A."/>
            <person name="Bhattacharya S.S."/>
            <person name="Shirouzu T."/>
            <person name="Yoshinaga Y."/>
            <person name="Martin F.M."/>
            <person name="Grigoriev I.V."/>
            <person name="Hibbett D.S."/>
        </authorList>
    </citation>
    <scope>NUCLEOTIDE SEQUENCE [LARGE SCALE GENOMIC DNA]</scope>
    <source>
        <strain evidence="7 8">HHB9708</strain>
    </source>
</reference>
<name>A0A164Q998_9AGAM</name>
<dbReference type="PANTHER" id="PTHR21060">
    <property type="entry name" value="ACETATE KINASE"/>
    <property type="match status" value="1"/>
</dbReference>
<dbReference type="STRING" id="1314777.A0A164Q998"/>
<protein>
    <recommendedName>
        <fullName evidence="5">Probable acetate kinase</fullName>
        <ecNumber evidence="5">2.7.2.1</ecNumber>
    </recommendedName>
    <alternativeName>
        <fullName evidence="5">Acetokinase</fullName>
    </alternativeName>
</protein>
<feature type="binding site" evidence="5">
    <location>
        <begin position="230"/>
        <end position="234"/>
    </location>
    <ligand>
        <name>ATP</name>
        <dbReference type="ChEBI" id="CHEBI:30616"/>
    </ligand>
</feature>
<feature type="binding site" evidence="5">
    <location>
        <position position="413"/>
    </location>
    <ligand>
        <name>Mg(2+)</name>
        <dbReference type="ChEBI" id="CHEBI:18420"/>
    </ligand>
</feature>
<keyword evidence="4 5" id="KW-0067">ATP-binding</keyword>
<dbReference type="InterPro" id="IPR004372">
    <property type="entry name" value="Ac/propionate_kinase"/>
</dbReference>
<dbReference type="AlphaFoldDB" id="A0A164Q998"/>
<keyword evidence="2 5" id="KW-0547">Nucleotide-binding</keyword>
<feature type="active site" description="Proton donor/acceptor" evidence="5">
    <location>
        <position position="170"/>
    </location>
</feature>
<feature type="binding site" evidence="5">
    <location>
        <position position="9"/>
    </location>
    <ligand>
        <name>Mg(2+)</name>
        <dbReference type="ChEBI" id="CHEBI:18420"/>
    </ligand>
</feature>
<dbReference type="InterPro" id="IPR000890">
    <property type="entry name" value="Aliphatic_acid_kin_short-chain"/>
</dbReference>
<proteinExistence type="inferred from homology"/>
<dbReference type="HAMAP" id="MF_00020">
    <property type="entry name" value="Acetate_kinase"/>
    <property type="match status" value="1"/>
</dbReference>
<evidence type="ECO:0000256" key="6">
    <source>
        <dbReference type="SAM" id="MobiDB-lite"/>
    </source>
</evidence>
<dbReference type="PANTHER" id="PTHR21060:SF15">
    <property type="entry name" value="ACETATE KINASE-RELATED"/>
    <property type="match status" value="1"/>
</dbReference>
<dbReference type="GO" id="GO:0006085">
    <property type="term" value="P:acetyl-CoA biosynthetic process"/>
    <property type="evidence" value="ECO:0007669"/>
    <property type="project" value="UniProtKB-UniRule"/>
</dbReference>
<feature type="region of interest" description="Disordered" evidence="6">
    <location>
        <begin position="55"/>
        <end position="84"/>
    </location>
</feature>
<organism evidence="7 8">
    <name type="scientific">Sistotremastrum niveocremeum HHB9708</name>
    <dbReference type="NCBI Taxonomy" id="1314777"/>
    <lineage>
        <taxon>Eukaryota</taxon>
        <taxon>Fungi</taxon>
        <taxon>Dikarya</taxon>
        <taxon>Basidiomycota</taxon>
        <taxon>Agaricomycotina</taxon>
        <taxon>Agaricomycetes</taxon>
        <taxon>Sistotremastrales</taxon>
        <taxon>Sistotremastraceae</taxon>
        <taxon>Sertulicium</taxon>
        <taxon>Sertulicium niveocremeum</taxon>
    </lineage>
</organism>
<evidence type="ECO:0000256" key="2">
    <source>
        <dbReference type="ARBA" id="ARBA00022741"/>
    </source>
</evidence>
<dbReference type="OrthoDB" id="67445at2759"/>
<evidence type="ECO:0000256" key="4">
    <source>
        <dbReference type="ARBA" id="ARBA00022840"/>
    </source>
</evidence>
<feature type="site" description="Transition state stabilizer" evidence="5">
    <location>
        <position position="263"/>
    </location>
</feature>
<gene>
    <name evidence="7" type="ORF">SISNIDRAFT_526683</name>
</gene>
<dbReference type="InterPro" id="IPR043129">
    <property type="entry name" value="ATPase_NBD"/>
</dbReference>
<comment type="caution">
    <text evidence="5">Lacks conserved residue(s) required for the propagation of feature annotation.</text>
</comment>
<evidence type="ECO:0000256" key="5">
    <source>
        <dbReference type="HAMAP-Rule" id="MF_03131"/>
    </source>
</evidence>
<feature type="compositionally biased region" description="Basic and acidic residues" evidence="6">
    <location>
        <begin position="66"/>
        <end position="78"/>
    </location>
</feature>
<dbReference type="GO" id="GO:0006083">
    <property type="term" value="P:acetate metabolic process"/>
    <property type="evidence" value="ECO:0007669"/>
    <property type="project" value="TreeGrafter"/>
</dbReference>
<dbReference type="InterPro" id="IPR023865">
    <property type="entry name" value="Aliphatic_acid_kinase_CS"/>
</dbReference>
<dbReference type="EC" id="2.7.2.1" evidence="5"/>
<dbReference type="UniPathway" id="UPA00340">
    <property type="reaction ID" value="UER00458"/>
</dbReference>
<comment type="similarity">
    <text evidence="5">Belongs to the acetokinase family.</text>
</comment>
<dbReference type="PROSITE" id="PS01075">
    <property type="entry name" value="ACETATE_KINASE_1"/>
    <property type="match status" value="1"/>
</dbReference>
<keyword evidence="5" id="KW-0460">Magnesium</keyword>
<comment type="pathway">
    <text evidence="5">Metabolic intermediate biosynthesis; acetyl-CoA biosynthesis; acetyl-CoA from acetate: step 1/2.</text>
</comment>
<dbReference type="PRINTS" id="PR00471">
    <property type="entry name" value="ACETATEKNASE"/>
</dbReference>
<feature type="binding site" evidence="5">
    <location>
        <position position="16"/>
    </location>
    <ligand>
        <name>ATP</name>
        <dbReference type="ChEBI" id="CHEBI:30616"/>
    </ligand>
</feature>
<evidence type="ECO:0000256" key="3">
    <source>
        <dbReference type="ARBA" id="ARBA00022777"/>
    </source>
</evidence>